<dbReference type="PANTHER" id="PTHR32166">
    <property type="entry name" value="OSJNBA0013A04.12 PROTEIN"/>
    <property type="match status" value="1"/>
</dbReference>
<evidence type="ECO:0000313" key="2">
    <source>
        <dbReference type="EMBL" id="KAF7812484.1"/>
    </source>
</evidence>
<dbReference type="InterPro" id="IPR012337">
    <property type="entry name" value="RNaseH-like_sf"/>
</dbReference>
<evidence type="ECO:0000313" key="3">
    <source>
        <dbReference type="Proteomes" id="UP000634136"/>
    </source>
</evidence>
<proteinExistence type="predicted"/>
<sequence length="119" mass="14089">MMKNHKDLWKRHGCSIMSDGWSSRTNRSLINFLVNCSAGTMFVKSVDASSYVKTAEKVYKLLDEFVEYVVKTMWLVDNEKKPAMSYIYEAMDRAKEAIQKSFNYREEKHRDIFDIIDER</sequence>
<keyword evidence="3" id="KW-1185">Reference proteome</keyword>
<dbReference type="Proteomes" id="UP000634136">
    <property type="component" value="Unassembled WGS sequence"/>
</dbReference>
<organism evidence="2 3">
    <name type="scientific">Senna tora</name>
    <dbReference type="NCBI Taxonomy" id="362788"/>
    <lineage>
        <taxon>Eukaryota</taxon>
        <taxon>Viridiplantae</taxon>
        <taxon>Streptophyta</taxon>
        <taxon>Embryophyta</taxon>
        <taxon>Tracheophyta</taxon>
        <taxon>Spermatophyta</taxon>
        <taxon>Magnoliopsida</taxon>
        <taxon>eudicotyledons</taxon>
        <taxon>Gunneridae</taxon>
        <taxon>Pentapetalae</taxon>
        <taxon>rosids</taxon>
        <taxon>fabids</taxon>
        <taxon>Fabales</taxon>
        <taxon>Fabaceae</taxon>
        <taxon>Caesalpinioideae</taxon>
        <taxon>Cassia clade</taxon>
        <taxon>Senna</taxon>
    </lineage>
</organism>
<gene>
    <name evidence="2" type="ORF">G2W53_033460</name>
</gene>
<comment type="caution">
    <text evidence="2">The sequence shown here is derived from an EMBL/GenBank/DDBJ whole genome shotgun (WGS) entry which is preliminary data.</text>
</comment>
<name>A0A834SYI8_9FABA</name>
<dbReference type="SUPFAM" id="SSF53098">
    <property type="entry name" value="Ribonuclease H-like"/>
    <property type="match status" value="1"/>
</dbReference>
<protein>
    <submittedName>
        <fullName evidence="2">Glutamic acid-rich protein-like</fullName>
    </submittedName>
</protein>
<accession>A0A834SYI8</accession>
<dbReference type="EMBL" id="JAAIUW010000010">
    <property type="protein sequence ID" value="KAF7812484.1"/>
    <property type="molecule type" value="Genomic_DNA"/>
</dbReference>
<evidence type="ECO:0000259" key="1">
    <source>
        <dbReference type="Pfam" id="PF04937"/>
    </source>
</evidence>
<dbReference type="InterPro" id="IPR007021">
    <property type="entry name" value="DUF659"/>
</dbReference>
<dbReference type="PANTHER" id="PTHR32166:SF74">
    <property type="entry name" value="OS05G0256350 PROTEIN"/>
    <property type="match status" value="1"/>
</dbReference>
<dbReference type="OrthoDB" id="1427999at2759"/>
<dbReference type="AlphaFoldDB" id="A0A834SYI8"/>
<reference evidence="2" key="1">
    <citation type="submission" date="2020-09" db="EMBL/GenBank/DDBJ databases">
        <title>Genome-Enabled Discovery of Anthraquinone Biosynthesis in Senna tora.</title>
        <authorList>
            <person name="Kang S.-H."/>
            <person name="Pandey R.P."/>
            <person name="Lee C.-M."/>
            <person name="Sim J.-S."/>
            <person name="Jeong J.-T."/>
            <person name="Choi B.-S."/>
            <person name="Jung M."/>
            <person name="Ginzburg D."/>
            <person name="Zhao K."/>
            <person name="Won S.Y."/>
            <person name="Oh T.-J."/>
            <person name="Yu Y."/>
            <person name="Kim N.-H."/>
            <person name="Lee O.R."/>
            <person name="Lee T.-H."/>
            <person name="Bashyal P."/>
            <person name="Kim T.-S."/>
            <person name="Lee W.-H."/>
            <person name="Kawkins C."/>
            <person name="Kim C.-K."/>
            <person name="Kim J.S."/>
            <person name="Ahn B.O."/>
            <person name="Rhee S.Y."/>
            <person name="Sohng J.K."/>
        </authorList>
    </citation>
    <scope>NUCLEOTIDE SEQUENCE</scope>
    <source>
        <tissue evidence="2">Leaf</tissue>
    </source>
</reference>
<dbReference type="Pfam" id="PF04937">
    <property type="entry name" value="DUF659"/>
    <property type="match status" value="1"/>
</dbReference>
<feature type="domain" description="DUF659" evidence="1">
    <location>
        <begin position="2"/>
        <end position="69"/>
    </location>
</feature>